<evidence type="ECO:0000256" key="15">
    <source>
        <dbReference type="ARBA" id="ARBA00093425"/>
    </source>
</evidence>
<evidence type="ECO:0000256" key="3">
    <source>
        <dbReference type="ARBA" id="ARBA00004658"/>
    </source>
</evidence>
<dbReference type="InterPro" id="IPR004821">
    <property type="entry name" value="Cyt_trans-like"/>
</dbReference>
<dbReference type="GO" id="GO:0005759">
    <property type="term" value="C:mitochondrial matrix"/>
    <property type="evidence" value="ECO:0007669"/>
    <property type="project" value="UniProtKB-ARBA"/>
</dbReference>
<keyword evidence="11 16" id="KW-0067">ATP-binding</keyword>
<comment type="pathway">
    <text evidence="4">Cofactor biosynthesis; NAD(+) biosynthesis; deamido-NAD(+) from nicotinate D-ribonucleotide: step 1/1.</text>
</comment>
<dbReference type="FunFam" id="3.40.50.620:FF:000221">
    <property type="entry name" value="Nicotinamide/nicotinic acid mononucleotide adenylyltransferase 3"/>
    <property type="match status" value="1"/>
</dbReference>
<comment type="catalytic activity">
    <reaction evidence="16">
        <text>beta-nicotinamide D-ribonucleotide + ATP + H(+) = diphosphate + NAD(+)</text>
        <dbReference type="Rhea" id="RHEA:21360"/>
        <dbReference type="ChEBI" id="CHEBI:14649"/>
        <dbReference type="ChEBI" id="CHEBI:15378"/>
        <dbReference type="ChEBI" id="CHEBI:30616"/>
        <dbReference type="ChEBI" id="CHEBI:33019"/>
        <dbReference type="ChEBI" id="CHEBI:57540"/>
        <dbReference type="EC" id="2.7.7.1"/>
    </reaction>
</comment>
<evidence type="ECO:0000256" key="7">
    <source>
        <dbReference type="ARBA" id="ARBA00022642"/>
    </source>
</evidence>
<dbReference type="SUPFAM" id="SSF52374">
    <property type="entry name" value="Nucleotidylyl transferase"/>
    <property type="match status" value="1"/>
</dbReference>
<evidence type="ECO:0000256" key="1">
    <source>
        <dbReference type="ARBA" id="ARBA00001946"/>
    </source>
</evidence>
<feature type="domain" description="Cytidyltransferase-like" evidence="17">
    <location>
        <begin position="9"/>
        <end position="214"/>
    </location>
</feature>
<dbReference type="InterPro" id="IPR045094">
    <property type="entry name" value="NMNAT_euk"/>
</dbReference>
<dbReference type="EC" id="2.7.7.1" evidence="16"/>
<evidence type="ECO:0000256" key="4">
    <source>
        <dbReference type="ARBA" id="ARBA00005019"/>
    </source>
</evidence>
<evidence type="ECO:0000256" key="8">
    <source>
        <dbReference type="ARBA" id="ARBA00022679"/>
    </source>
</evidence>
<evidence type="ECO:0000256" key="6">
    <source>
        <dbReference type="ARBA" id="ARBA00011881"/>
    </source>
</evidence>
<evidence type="ECO:0000256" key="14">
    <source>
        <dbReference type="ARBA" id="ARBA00048721"/>
    </source>
</evidence>
<comment type="similarity">
    <text evidence="5 16">Belongs to the eukaryotic NMN adenylyltransferase family.</text>
</comment>
<evidence type="ECO:0000256" key="9">
    <source>
        <dbReference type="ARBA" id="ARBA00022695"/>
    </source>
</evidence>
<keyword evidence="9 16" id="KW-0548">Nucleotidyltransferase</keyword>
<keyword evidence="10 16" id="KW-0547">Nucleotide-binding</keyword>
<evidence type="ECO:0000259" key="17">
    <source>
        <dbReference type="Pfam" id="PF01467"/>
    </source>
</evidence>
<comment type="subunit">
    <text evidence="6">Homotetramer.</text>
</comment>
<evidence type="ECO:0000256" key="10">
    <source>
        <dbReference type="ARBA" id="ARBA00022741"/>
    </source>
</evidence>
<dbReference type="AlphaFoldDB" id="A0A9P0B5K0"/>
<dbReference type="GO" id="GO:0005524">
    <property type="term" value="F:ATP binding"/>
    <property type="evidence" value="ECO:0007669"/>
    <property type="project" value="UniProtKB-KW"/>
</dbReference>
<dbReference type="PANTHER" id="PTHR12039:SF0">
    <property type="entry name" value="NICOTINAMIDE-NUCLEOTIDE ADENYLYLTRANSFERASE"/>
    <property type="match status" value="1"/>
</dbReference>
<sequence>MAPTKVILLACGSFNPPTNMHLRMFEIARDHLHRMGTYQVIGGLISPVHNAYGKKELESSTHRLAMTKLALQGHDWVKLSDWECLQETWSRTRQVLQYHQNKINSILHTNNCDDCNEDDIMWVPDNLTNGTTGTVRVKLLCGGDLLESFGTPGLWADEDINAIVGQHGLIVITRSKTNPLEFIYNSDLLTKYMANITIVTEWIQNEISSTKIRRALRRSESVKYLLPEKVVDYIYKHNLYGSEKTKYLHAPYPNNYEFLTPSPSDLTMESPSPTNCMIICNNNLFSRPPTYEKRMSIDTVDSGKGDTKNLLNTLRHPGQAVKIITEKTGDHCVVKSEVRKKHEASSLCEDAPAKKPLKSSKSFTHFQEIEGGLKLTKSNTNLKECKSCDENLIKFIFTKHGIQVISDVETIV</sequence>
<evidence type="ECO:0000256" key="11">
    <source>
        <dbReference type="ARBA" id="ARBA00022840"/>
    </source>
</evidence>
<dbReference type="GO" id="GO:0000309">
    <property type="term" value="F:nicotinamide-nucleotide adenylyltransferase activity"/>
    <property type="evidence" value="ECO:0007669"/>
    <property type="project" value="UniProtKB-EC"/>
</dbReference>
<evidence type="ECO:0000313" key="18">
    <source>
        <dbReference type="EMBL" id="CAH0555440.1"/>
    </source>
</evidence>
<organism evidence="18 19">
    <name type="scientific">Brassicogethes aeneus</name>
    <name type="common">Rape pollen beetle</name>
    <name type="synonym">Meligethes aeneus</name>
    <dbReference type="NCBI Taxonomy" id="1431903"/>
    <lineage>
        <taxon>Eukaryota</taxon>
        <taxon>Metazoa</taxon>
        <taxon>Ecdysozoa</taxon>
        <taxon>Arthropoda</taxon>
        <taxon>Hexapoda</taxon>
        <taxon>Insecta</taxon>
        <taxon>Pterygota</taxon>
        <taxon>Neoptera</taxon>
        <taxon>Endopterygota</taxon>
        <taxon>Coleoptera</taxon>
        <taxon>Polyphaga</taxon>
        <taxon>Cucujiformia</taxon>
        <taxon>Nitidulidae</taxon>
        <taxon>Meligethinae</taxon>
        <taxon>Brassicogethes</taxon>
    </lineage>
</organism>
<dbReference type="GO" id="GO:0009435">
    <property type="term" value="P:NAD+ biosynthetic process"/>
    <property type="evidence" value="ECO:0007669"/>
    <property type="project" value="InterPro"/>
</dbReference>
<dbReference type="Proteomes" id="UP001154078">
    <property type="component" value="Chromosome 4"/>
</dbReference>
<keyword evidence="12 16" id="KW-0520">NAD</keyword>
<evidence type="ECO:0000313" key="19">
    <source>
        <dbReference type="Proteomes" id="UP001154078"/>
    </source>
</evidence>
<reference evidence="18" key="1">
    <citation type="submission" date="2021-12" db="EMBL/GenBank/DDBJ databases">
        <authorList>
            <person name="King R."/>
        </authorList>
    </citation>
    <scope>NUCLEOTIDE SEQUENCE</scope>
</reference>
<dbReference type="InterPro" id="IPR005248">
    <property type="entry name" value="NadD/NMNAT"/>
</dbReference>
<evidence type="ECO:0000256" key="12">
    <source>
        <dbReference type="ARBA" id="ARBA00023027"/>
    </source>
</evidence>
<proteinExistence type="inferred from homology"/>
<dbReference type="EC" id="2.7.7.18" evidence="16"/>
<accession>A0A9P0B5K0</accession>
<dbReference type="NCBIfam" id="TIGR00482">
    <property type="entry name" value="nicotinate (nicotinamide) nucleotide adenylyltransferase"/>
    <property type="match status" value="1"/>
</dbReference>
<dbReference type="EMBL" id="OV121135">
    <property type="protein sequence ID" value="CAH0555440.1"/>
    <property type="molecule type" value="Genomic_DNA"/>
</dbReference>
<evidence type="ECO:0000256" key="2">
    <source>
        <dbReference type="ARBA" id="ARBA00004173"/>
    </source>
</evidence>
<keyword evidence="13" id="KW-0496">Mitochondrion</keyword>
<keyword evidence="7 16" id="KW-0662">Pyridine nucleotide biosynthesis</keyword>
<keyword evidence="8 16" id="KW-0808">Transferase</keyword>
<protein>
    <recommendedName>
        <fullName evidence="16">Nicotinamide-nucleotide adenylyltransferase</fullName>
        <ecNumber evidence="16">2.7.7.1</ecNumber>
        <ecNumber evidence="16">2.7.7.18</ecNumber>
    </recommendedName>
</protein>
<comment type="pathway">
    <text evidence="3 16">Cofactor biosynthesis; NAD(+) biosynthesis; NAD(+) from nicotinamide D-ribonucleotide: step 1/1.</text>
</comment>
<gene>
    <name evidence="18" type="ORF">MELIAE_LOCUS6811</name>
</gene>
<evidence type="ECO:0000256" key="16">
    <source>
        <dbReference type="RuleBase" id="RU362021"/>
    </source>
</evidence>
<evidence type="ECO:0000256" key="13">
    <source>
        <dbReference type="ARBA" id="ARBA00023128"/>
    </source>
</evidence>
<dbReference type="Gene3D" id="3.40.50.620">
    <property type="entry name" value="HUPs"/>
    <property type="match status" value="1"/>
</dbReference>
<dbReference type="CDD" id="cd09286">
    <property type="entry name" value="NMNAT_Eukarya"/>
    <property type="match status" value="1"/>
</dbReference>
<dbReference type="Pfam" id="PF01467">
    <property type="entry name" value="CTP_transf_like"/>
    <property type="match status" value="1"/>
</dbReference>
<dbReference type="InterPro" id="IPR014729">
    <property type="entry name" value="Rossmann-like_a/b/a_fold"/>
</dbReference>
<comment type="cofactor">
    <cofactor evidence="1">
        <name>Mg(2+)</name>
        <dbReference type="ChEBI" id="CHEBI:18420"/>
    </cofactor>
</comment>
<evidence type="ECO:0000256" key="5">
    <source>
        <dbReference type="ARBA" id="ARBA00007064"/>
    </source>
</evidence>
<name>A0A9P0B5K0_BRAAE</name>
<comment type="function">
    <text evidence="15">Catalyzes the formation of NAD(+) from nicotinamide mononucleotide (NMN) and ATP. Can also use the deamidated form; nicotinic acid mononucleotide (NaMN) as substrate with the same efficiency. Can use triazofurin monophosphate (TrMP) as substrate. Can also use GTP and ITP as nucleotide donors. Also catalyzes the reverse reaction, i.e. the pyrophosphorolytic cleavage of NAD(+). For the pyrophosphorolytic activity, can use NAD(+), NADH, NaAD, nicotinic acid adenine dinucleotide phosphate (NHD), nicotinamide guanine dinucleotide (NGD) as substrates. Fails to cleave phosphorylated dinucleotides NADP(+), NADPH and NaADP(+). Protects against axonal degeneration following injury. May be involved in the maintenance of axonal integrity. Also functions as a stress-response chaperone protein that prevents toxic aggregation of proteins; this function may be independent of its NAD(+) synthesis activity.</text>
</comment>
<comment type="catalytic activity">
    <reaction evidence="14 16">
        <text>nicotinate beta-D-ribonucleotide + ATP + H(+) = deamido-NAD(+) + diphosphate</text>
        <dbReference type="Rhea" id="RHEA:22860"/>
        <dbReference type="ChEBI" id="CHEBI:15378"/>
        <dbReference type="ChEBI" id="CHEBI:30616"/>
        <dbReference type="ChEBI" id="CHEBI:33019"/>
        <dbReference type="ChEBI" id="CHEBI:57502"/>
        <dbReference type="ChEBI" id="CHEBI:58437"/>
        <dbReference type="EC" id="2.7.7.18"/>
    </reaction>
</comment>
<comment type="subcellular location">
    <subcellularLocation>
        <location evidence="2">Mitochondrion</location>
    </subcellularLocation>
</comment>
<dbReference type="PANTHER" id="PTHR12039">
    <property type="entry name" value="NICOTINAMIDE MONONUCLEOTIDE ADENYLYLTRANSFERASE"/>
    <property type="match status" value="1"/>
</dbReference>
<dbReference type="InterPro" id="IPR051182">
    <property type="entry name" value="Euk_NMN_adenylyltrnsfrase"/>
</dbReference>
<dbReference type="OrthoDB" id="422187at2759"/>
<dbReference type="GO" id="GO:0004515">
    <property type="term" value="F:nicotinate-nucleotide adenylyltransferase activity"/>
    <property type="evidence" value="ECO:0007669"/>
    <property type="project" value="UniProtKB-EC"/>
</dbReference>
<keyword evidence="19" id="KW-1185">Reference proteome</keyword>